<sequence length="324" mass="36018">MKWKKVKNVMTTAALVGLLSTTLPANISFAEEDDLVKSADLQVIFSEEGTVEEVFDDHNVLNSDNLLLVPGNFYYFMKQTMESIQLKLATSEQGRAMLLTQFAQEKMELAYQLIEQEDFEAAEKAIEEGLNHYGSITGISVDLEARNDDTQDPLGDIDGDLDDETQQEDLTETDIEDEKTIHQSVLSLLRNIEKINNPTAKEALTRNVERKLSKLGLDPEEFFASLEEVEIVEREEDNEELLVTDSSSDNKGEEDTNSTLEDKSKNKGKEVAPGQNRGNKENRGNNGNNSNNGIKVDKDTGKNVGNGNGNRKNNGNGNKNNGNR</sequence>
<comment type="caution">
    <text evidence="4">The sequence shown here is derived from an EMBL/GenBank/DDBJ whole genome shotgun (WGS) entry which is preliminary data.</text>
</comment>
<accession>A0ABT9ZXM8</accession>
<feature type="signal peptide" evidence="2">
    <location>
        <begin position="1"/>
        <end position="25"/>
    </location>
</feature>
<dbReference type="InterPro" id="IPR043725">
    <property type="entry name" value="DUF5667"/>
</dbReference>
<gene>
    <name evidence="4" type="ORF">J2S74_002615</name>
</gene>
<keyword evidence="2" id="KW-0732">Signal</keyword>
<feature type="compositionally biased region" description="Low complexity" evidence="1">
    <location>
        <begin position="284"/>
        <end position="293"/>
    </location>
</feature>
<feature type="compositionally biased region" description="Basic and acidic residues" evidence="1">
    <location>
        <begin position="248"/>
        <end position="270"/>
    </location>
</feature>
<reference evidence="4 5" key="1">
    <citation type="submission" date="2023-07" db="EMBL/GenBank/DDBJ databases">
        <title>Genomic Encyclopedia of Type Strains, Phase IV (KMG-IV): sequencing the most valuable type-strain genomes for metagenomic binning, comparative biology and taxonomic classification.</title>
        <authorList>
            <person name="Goeker M."/>
        </authorList>
    </citation>
    <scope>NUCLEOTIDE SEQUENCE [LARGE SCALE GENOMIC DNA]</scope>
    <source>
        <strain evidence="4 5">DSM 9768</strain>
    </source>
</reference>
<evidence type="ECO:0000259" key="3">
    <source>
        <dbReference type="Pfam" id="PF18915"/>
    </source>
</evidence>
<evidence type="ECO:0000313" key="5">
    <source>
        <dbReference type="Proteomes" id="UP001230005"/>
    </source>
</evidence>
<organism evidence="4 5">
    <name type="scientific">Evansella vedderi</name>
    <dbReference type="NCBI Taxonomy" id="38282"/>
    <lineage>
        <taxon>Bacteria</taxon>
        <taxon>Bacillati</taxon>
        <taxon>Bacillota</taxon>
        <taxon>Bacilli</taxon>
        <taxon>Bacillales</taxon>
        <taxon>Bacillaceae</taxon>
        <taxon>Evansella</taxon>
    </lineage>
</organism>
<feature type="region of interest" description="Disordered" evidence="1">
    <location>
        <begin position="234"/>
        <end position="324"/>
    </location>
</feature>
<feature type="chain" id="PRO_5046431510" description="DUF5667 domain-containing protein" evidence="2">
    <location>
        <begin position="26"/>
        <end position="324"/>
    </location>
</feature>
<dbReference type="EMBL" id="JAUSUG010000009">
    <property type="protein sequence ID" value="MDQ0255233.1"/>
    <property type="molecule type" value="Genomic_DNA"/>
</dbReference>
<proteinExistence type="predicted"/>
<name>A0ABT9ZXM8_9BACI</name>
<keyword evidence="5" id="KW-1185">Reference proteome</keyword>
<evidence type="ECO:0000313" key="4">
    <source>
        <dbReference type="EMBL" id="MDQ0255233.1"/>
    </source>
</evidence>
<feature type="domain" description="DUF5667" evidence="3">
    <location>
        <begin position="68"/>
        <end position="187"/>
    </location>
</feature>
<dbReference type="Proteomes" id="UP001230005">
    <property type="component" value="Unassembled WGS sequence"/>
</dbReference>
<dbReference type="RefSeq" id="WP_307326175.1">
    <property type="nucleotide sequence ID" value="NZ_JAUSUG010000009.1"/>
</dbReference>
<feature type="compositionally biased region" description="Low complexity" evidence="1">
    <location>
        <begin position="302"/>
        <end position="324"/>
    </location>
</feature>
<dbReference type="Pfam" id="PF18915">
    <property type="entry name" value="DUF5667"/>
    <property type="match status" value="1"/>
</dbReference>
<evidence type="ECO:0000256" key="2">
    <source>
        <dbReference type="SAM" id="SignalP"/>
    </source>
</evidence>
<protein>
    <recommendedName>
        <fullName evidence="3">DUF5667 domain-containing protein</fullName>
    </recommendedName>
</protein>
<evidence type="ECO:0000256" key="1">
    <source>
        <dbReference type="SAM" id="MobiDB-lite"/>
    </source>
</evidence>